<evidence type="ECO:0000256" key="2">
    <source>
        <dbReference type="ARBA" id="ARBA00023043"/>
    </source>
</evidence>
<keyword evidence="5" id="KW-1185">Reference proteome</keyword>
<dbReference type="PANTHER" id="PTHR24123:SF33">
    <property type="entry name" value="PROTEIN HOS4"/>
    <property type="match status" value="1"/>
</dbReference>
<comment type="caution">
    <text evidence="4">The sequence shown here is derived from an EMBL/GenBank/DDBJ whole genome shotgun (WGS) entry which is preliminary data.</text>
</comment>
<feature type="repeat" description="ANK" evidence="3">
    <location>
        <begin position="953"/>
        <end position="985"/>
    </location>
</feature>
<feature type="repeat" description="ANK" evidence="3">
    <location>
        <begin position="177"/>
        <end position="209"/>
    </location>
</feature>
<protein>
    <submittedName>
        <fullName evidence="4">Uncharacterized protein</fullName>
    </submittedName>
</protein>
<dbReference type="AlphaFoldDB" id="A0ABD2NI42"/>
<keyword evidence="1" id="KW-0677">Repeat</keyword>
<reference evidence="4 5" key="1">
    <citation type="journal article" date="2021" name="BMC Biol.">
        <title>Horizontally acquired antibacterial genes associated with adaptive radiation of ladybird beetles.</title>
        <authorList>
            <person name="Li H.S."/>
            <person name="Tang X.F."/>
            <person name="Huang Y.H."/>
            <person name="Xu Z.Y."/>
            <person name="Chen M.L."/>
            <person name="Du X.Y."/>
            <person name="Qiu B.Y."/>
            <person name="Chen P.T."/>
            <person name="Zhang W."/>
            <person name="Slipinski A."/>
            <person name="Escalona H.E."/>
            <person name="Waterhouse R.M."/>
            <person name="Zwick A."/>
            <person name="Pang H."/>
        </authorList>
    </citation>
    <scope>NUCLEOTIDE SEQUENCE [LARGE SCALE GENOMIC DNA]</scope>
    <source>
        <strain evidence="4">SYSU2018</strain>
    </source>
</reference>
<evidence type="ECO:0000256" key="1">
    <source>
        <dbReference type="ARBA" id="ARBA00022737"/>
    </source>
</evidence>
<dbReference type="Gene3D" id="1.25.40.20">
    <property type="entry name" value="Ankyrin repeat-containing domain"/>
    <property type="match status" value="3"/>
</dbReference>
<dbReference type="PANTHER" id="PTHR24123">
    <property type="entry name" value="ANKYRIN REPEAT-CONTAINING"/>
    <property type="match status" value="1"/>
</dbReference>
<keyword evidence="2 3" id="KW-0040">ANK repeat</keyword>
<feature type="repeat" description="ANK" evidence="3">
    <location>
        <begin position="210"/>
        <end position="242"/>
    </location>
</feature>
<evidence type="ECO:0000256" key="3">
    <source>
        <dbReference type="PROSITE-ProRule" id="PRU00023"/>
    </source>
</evidence>
<feature type="repeat" description="ANK" evidence="3">
    <location>
        <begin position="986"/>
        <end position="1008"/>
    </location>
</feature>
<evidence type="ECO:0000313" key="4">
    <source>
        <dbReference type="EMBL" id="KAL3278401.1"/>
    </source>
</evidence>
<organism evidence="4 5">
    <name type="scientific">Cryptolaemus montrouzieri</name>
    <dbReference type="NCBI Taxonomy" id="559131"/>
    <lineage>
        <taxon>Eukaryota</taxon>
        <taxon>Metazoa</taxon>
        <taxon>Ecdysozoa</taxon>
        <taxon>Arthropoda</taxon>
        <taxon>Hexapoda</taxon>
        <taxon>Insecta</taxon>
        <taxon>Pterygota</taxon>
        <taxon>Neoptera</taxon>
        <taxon>Endopterygota</taxon>
        <taxon>Coleoptera</taxon>
        <taxon>Polyphaga</taxon>
        <taxon>Cucujiformia</taxon>
        <taxon>Coccinelloidea</taxon>
        <taxon>Coccinellidae</taxon>
        <taxon>Scymninae</taxon>
        <taxon>Scymnini</taxon>
        <taxon>Cryptolaemus</taxon>
    </lineage>
</organism>
<gene>
    <name evidence="4" type="ORF">HHI36_013728</name>
</gene>
<dbReference type="Pfam" id="PF13857">
    <property type="entry name" value="Ank_5"/>
    <property type="match status" value="1"/>
</dbReference>
<feature type="repeat" description="ANK" evidence="3">
    <location>
        <begin position="640"/>
        <end position="669"/>
    </location>
</feature>
<dbReference type="PRINTS" id="PR01415">
    <property type="entry name" value="ANKYRIN"/>
</dbReference>
<dbReference type="PROSITE" id="PS50088">
    <property type="entry name" value="ANK_REPEAT"/>
    <property type="match status" value="8"/>
</dbReference>
<dbReference type="InterPro" id="IPR036770">
    <property type="entry name" value="Ankyrin_rpt-contain_sf"/>
</dbReference>
<dbReference type="EMBL" id="JABFTP020000103">
    <property type="protein sequence ID" value="KAL3278401.1"/>
    <property type="molecule type" value="Genomic_DNA"/>
</dbReference>
<name>A0ABD2NI42_9CUCU</name>
<dbReference type="Pfam" id="PF00023">
    <property type="entry name" value="Ank"/>
    <property type="match status" value="2"/>
</dbReference>
<dbReference type="Pfam" id="PF12796">
    <property type="entry name" value="Ank_2"/>
    <property type="match status" value="3"/>
</dbReference>
<feature type="repeat" description="ANK" evidence="3">
    <location>
        <begin position="250"/>
        <end position="282"/>
    </location>
</feature>
<dbReference type="SUPFAM" id="SSF48403">
    <property type="entry name" value="Ankyrin repeat"/>
    <property type="match status" value="3"/>
</dbReference>
<feature type="repeat" description="ANK" evidence="3">
    <location>
        <begin position="565"/>
        <end position="597"/>
    </location>
</feature>
<proteinExistence type="predicted"/>
<dbReference type="Proteomes" id="UP001516400">
    <property type="component" value="Unassembled WGS sequence"/>
</dbReference>
<sequence>MLKKPQHNGRKSELDQLKELETATQLHLSCSNMYLRILRDIMTRTCGSEINDYSWKILKEGSYYLNNAYKIVKIYKDYKPGSINDKNIQTINDILVELEFDPKHMTSGYRYGNPCFVSKGQEMVEINIDIPAKKILKSTKQRLKSAEMLVEAIKRNSLLEVDNCIKDGVIVNFKDTHGRTPLHHAVDSGDIDIVRTLLKNGAKVTQITNKGNTPLHLASSKGYCDIIDALLQYVSADELKDFINAKTTPGGTTSLHIAAQIGFFEVVKSLLKYGGTYNIKNNEGKLPIELCEEQNITQLLKLIEELFEDIKIGDIESICKLKTVKHDAFLAIINTRNSEGDTLLQIATTHGHKNIATQLLEMLKETQPILLQVSPEDHYVLLQKIKSVTELHIHYSHIYLNELRNISPYSSIMNDCPWKTLKKGSHYLYNAYKIVETYKSYVPGSIDDKDIQLINGMLVKLEFDPKHLRVGYPYKASGRKVKPFVSKGQGTKYYNLLHSALNADIRSFIGMVKLNIDFPAERFLESIKQKLQPAENLLDAITRNNHLEVENCIKMGVLVNFKDTDGRTPLHHAVNNGSINVVKRLLQNGAKITPITNGGITLLHIASFKGYNEIVDTLLQYTSVDELKDFLNSNTGWEGTSLHIASKNGFYKVVKSLLKYGATYNIKNNEGKIPIDLSEDQNVTTLLKLIEELFEDIKYGNVELISKLKTVKRNELSAITNACNNDGNTLLQAAIANEHGNIANQLLEMLKEPEPVQHQYSCKSELVIFENLKRAAELHLNFSDHYLPLLWDMSEPYYTEINGSPWKTVKEGSYYLNNAYRIVKVYKNSVPGPIDDENIQLINDTLAGLEFDPKHLSSGYTNEAYGGTTNCFVSKGHGSKYYNLLHSELKKDIRLFIEMVQLNIDVPAKKFLESTVQKIRSADILLEAIKRNNRLGVENCIKKRVIINFKDTDGRTPLHYAVNNGNINVVRALLENGATVTQITNKGNTPLHLASSKGYCDIIDVLLQYVNVNESTDYINAKTTRNGTTSLHVASKNGFFDVVKSLLKHGAIYNMENNEGKSPIELSEDQNITEILRLIQKLFSKIKEGDVESICKLESVRRDEFLALTNACNNEGNTLLQVAIINKHMNIASKILSMLEKPEQV</sequence>
<evidence type="ECO:0000313" key="5">
    <source>
        <dbReference type="Proteomes" id="UP001516400"/>
    </source>
</evidence>
<dbReference type="InterPro" id="IPR051165">
    <property type="entry name" value="Multifunctional_ANK_Repeat"/>
</dbReference>
<accession>A0ABD2NI42</accession>
<dbReference type="InterPro" id="IPR002110">
    <property type="entry name" value="Ankyrin_rpt"/>
</dbReference>
<dbReference type="SMART" id="SM00248">
    <property type="entry name" value="ANK"/>
    <property type="match status" value="13"/>
</dbReference>
<dbReference type="PROSITE" id="PS50297">
    <property type="entry name" value="ANK_REP_REGION"/>
    <property type="match status" value="8"/>
</dbReference>
<feature type="repeat" description="ANK" evidence="3">
    <location>
        <begin position="1026"/>
        <end position="1058"/>
    </location>
</feature>